<dbReference type="AlphaFoldDB" id="M6WR68"/>
<dbReference type="Proteomes" id="UP000012159">
    <property type="component" value="Unassembled WGS sequence"/>
</dbReference>
<evidence type="ECO:0000256" key="1">
    <source>
        <dbReference type="SAM" id="Phobius"/>
    </source>
</evidence>
<evidence type="ECO:0000313" key="3">
    <source>
        <dbReference type="Proteomes" id="UP000012159"/>
    </source>
</evidence>
<dbReference type="STRING" id="1192866.LEP1GSC133_3883"/>
<keyword evidence="1" id="KW-1133">Transmembrane helix</keyword>
<comment type="caution">
    <text evidence="2">The sequence shown here is derived from an EMBL/GenBank/DDBJ whole genome shotgun (WGS) entry which is preliminary data.</text>
</comment>
<accession>M6WR68</accession>
<organism evidence="2 3">
    <name type="scientific">Leptospira borgpetersenii serovar Pomona str. 200901868</name>
    <dbReference type="NCBI Taxonomy" id="1192866"/>
    <lineage>
        <taxon>Bacteria</taxon>
        <taxon>Pseudomonadati</taxon>
        <taxon>Spirochaetota</taxon>
        <taxon>Spirochaetia</taxon>
        <taxon>Leptospirales</taxon>
        <taxon>Leptospiraceae</taxon>
        <taxon>Leptospira</taxon>
    </lineage>
</organism>
<proteinExistence type="predicted"/>
<name>M6WR68_LEPBO</name>
<keyword evidence="1" id="KW-0812">Transmembrane</keyword>
<gene>
    <name evidence="2" type="ORF">LEP1GSC133_3883</name>
</gene>
<evidence type="ECO:0000313" key="2">
    <source>
        <dbReference type="EMBL" id="EMO64283.1"/>
    </source>
</evidence>
<keyword evidence="1" id="KW-0472">Membrane</keyword>
<feature type="transmembrane region" description="Helical" evidence="1">
    <location>
        <begin position="12"/>
        <end position="29"/>
    </location>
</feature>
<dbReference type="EMBL" id="AKWF02000028">
    <property type="protein sequence ID" value="EMO64283.1"/>
    <property type="molecule type" value="Genomic_DNA"/>
</dbReference>
<sequence>MVSVGKEKKGLIFVLKTFFVLAGFIILFFNQSRSIWLGIFVVLLLLLLKGTFSIRKNPISISIKAKILAGFFS</sequence>
<feature type="transmembrane region" description="Helical" evidence="1">
    <location>
        <begin position="35"/>
        <end position="54"/>
    </location>
</feature>
<reference evidence="2 3" key="1">
    <citation type="submission" date="2013-01" db="EMBL/GenBank/DDBJ databases">
        <authorList>
            <person name="Harkins D.M."/>
            <person name="Durkin A.S."/>
            <person name="Brinkac L.M."/>
            <person name="Haft D.H."/>
            <person name="Selengut J.D."/>
            <person name="Sanka R."/>
            <person name="DePew J."/>
            <person name="Purushe J."/>
            <person name="Picardeau M."/>
            <person name="Werts C."/>
            <person name="Goarant C."/>
            <person name="Vinetz J.M."/>
            <person name="Sutton G.G."/>
            <person name="Nierman W.C."/>
            <person name="Fouts D.E."/>
        </authorList>
    </citation>
    <scope>NUCLEOTIDE SEQUENCE [LARGE SCALE GENOMIC DNA]</scope>
    <source>
        <strain evidence="2 3">200901868</strain>
    </source>
</reference>
<protein>
    <submittedName>
        <fullName evidence="2">Uncharacterized protein</fullName>
    </submittedName>
</protein>